<dbReference type="InterPro" id="IPR027417">
    <property type="entry name" value="P-loop_NTPase"/>
</dbReference>
<dbReference type="CDD" id="cd03221">
    <property type="entry name" value="ABCF_EF-3"/>
    <property type="match status" value="2"/>
</dbReference>
<evidence type="ECO:0000256" key="3">
    <source>
        <dbReference type="SAM" id="MobiDB-lite"/>
    </source>
</evidence>
<evidence type="ECO:0000313" key="6">
    <source>
        <dbReference type="Proteomes" id="UP000600247"/>
    </source>
</evidence>
<reference evidence="5 6" key="1">
    <citation type="journal article" date="2014" name="Int. J. Syst. Evol. Microbiol.">
        <title>Complete genome sequence of Corynebacterium casei LMG S-19264T (=DSM 44701T), isolated from a smear-ripened cheese.</title>
        <authorList>
            <consortium name="US DOE Joint Genome Institute (JGI-PGF)"/>
            <person name="Walter F."/>
            <person name="Albersmeier A."/>
            <person name="Kalinowski J."/>
            <person name="Ruckert C."/>
        </authorList>
    </citation>
    <scope>NUCLEOTIDE SEQUENCE [LARGE SCALE GENOMIC DNA]</scope>
    <source>
        <strain evidence="5 6">CGMCC 1.15286</strain>
    </source>
</reference>
<dbReference type="PANTHER" id="PTHR42855">
    <property type="entry name" value="ABC TRANSPORTER ATP-BINDING SUBUNIT"/>
    <property type="match status" value="1"/>
</dbReference>
<dbReference type="EMBL" id="BMHY01000001">
    <property type="protein sequence ID" value="GGG55458.1"/>
    <property type="molecule type" value="Genomic_DNA"/>
</dbReference>
<dbReference type="InterPro" id="IPR051309">
    <property type="entry name" value="ABCF_ATPase"/>
</dbReference>
<dbReference type="PANTHER" id="PTHR42855:SF2">
    <property type="entry name" value="DRUG RESISTANCE ABC TRANSPORTER,ATP-BINDING PROTEIN"/>
    <property type="match status" value="1"/>
</dbReference>
<keyword evidence="2" id="KW-0067">ATP-binding</keyword>
<feature type="domain" description="ABC transporter" evidence="4">
    <location>
        <begin position="4"/>
        <end position="223"/>
    </location>
</feature>
<dbReference type="NCBIfam" id="NF000355">
    <property type="entry name" value="ribo_prot_ABC_F"/>
    <property type="match status" value="1"/>
</dbReference>
<sequence>MTLMTMEQVKITIGDRVLGVLAGSWQLERRERVGIVGRNGAGKSTLLAVLAGRLEPDAGTVRRFGTIAELRQAAGAKGDVADSNCIDEYDALDEGKTTLGDEASAKRWKTIGRDEAESHGSGGERTRQQIAQLFASGAEVLIADEPTSHLDEEGVRQLGEAFASYDGGVLFVSHDRQLMDEVCTHIMELDEEMITVYSGNYSDYRREKEAARQRMHFEYEQYAREKGRLERAIIAVRQQSKSMKNKPSRMSYKEANLGKEGARTSNSKVDSKAKALESRLERLDVKHKPRETELPLFDTAVHELCRSKHVLRVERLSVQLSDRSLFDELSVAIRPGMRIALTGPNGAGKTTLLRLIYGQGERIVKAPGCRIGYFRQDLSLLDESKSVLDNVLSTAIYPDTHVRTVLARTLFKGHDVFKEAGQLSGGERVKAALAKLFLGPYNTLLIDEPTNYLDVFAREQLEAALQQYPGTILFAAHDRRLVQAVATHRLTLYGGGEWSFEECGAEDRGMPGARDARQATSSHEEAERIERLMRVERELAETIGRLSMPIRSEAEAAELDRRFHELVEEKRKWTKVQ</sequence>
<accession>A0A917GRZ9</accession>
<proteinExistence type="predicted"/>
<feature type="domain" description="ABC transporter" evidence="4">
    <location>
        <begin position="311"/>
        <end position="519"/>
    </location>
</feature>
<dbReference type="SUPFAM" id="SSF52540">
    <property type="entry name" value="P-loop containing nucleoside triphosphate hydrolases"/>
    <property type="match status" value="2"/>
</dbReference>
<dbReference type="PROSITE" id="PS50893">
    <property type="entry name" value="ABC_TRANSPORTER_2"/>
    <property type="match status" value="2"/>
</dbReference>
<dbReference type="Gene3D" id="3.40.50.300">
    <property type="entry name" value="P-loop containing nucleotide triphosphate hydrolases"/>
    <property type="match status" value="2"/>
</dbReference>
<gene>
    <name evidence="5" type="primary">vba</name>
    <name evidence="5" type="ORF">GCM10010918_05460</name>
</gene>
<evidence type="ECO:0000256" key="1">
    <source>
        <dbReference type="ARBA" id="ARBA00022741"/>
    </source>
</evidence>
<evidence type="ECO:0000256" key="2">
    <source>
        <dbReference type="ARBA" id="ARBA00022840"/>
    </source>
</evidence>
<evidence type="ECO:0000259" key="4">
    <source>
        <dbReference type="PROSITE" id="PS50893"/>
    </source>
</evidence>
<keyword evidence="1" id="KW-0547">Nucleotide-binding</keyword>
<dbReference type="PROSITE" id="PS00211">
    <property type="entry name" value="ABC_TRANSPORTER_1"/>
    <property type="match status" value="1"/>
</dbReference>
<evidence type="ECO:0000313" key="5">
    <source>
        <dbReference type="EMBL" id="GGG55458.1"/>
    </source>
</evidence>
<dbReference type="SMART" id="SM00382">
    <property type="entry name" value="AAA"/>
    <property type="match status" value="2"/>
</dbReference>
<dbReference type="InterPro" id="IPR017871">
    <property type="entry name" value="ABC_transporter-like_CS"/>
</dbReference>
<protein>
    <submittedName>
        <fullName evidence="5">ABC-F type ribosomal protection protein</fullName>
    </submittedName>
</protein>
<comment type="caution">
    <text evidence="5">The sequence shown here is derived from an EMBL/GenBank/DDBJ whole genome shotgun (WGS) entry which is preliminary data.</text>
</comment>
<dbReference type="InterPro" id="IPR003593">
    <property type="entry name" value="AAA+_ATPase"/>
</dbReference>
<dbReference type="GO" id="GO:0016887">
    <property type="term" value="F:ATP hydrolysis activity"/>
    <property type="evidence" value="ECO:0007669"/>
    <property type="project" value="InterPro"/>
</dbReference>
<dbReference type="RefSeq" id="WP_188887388.1">
    <property type="nucleotide sequence ID" value="NZ_BMHY01000001.1"/>
</dbReference>
<dbReference type="InterPro" id="IPR003439">
    <property type="entry name" value="ABC_transporter-like_ATP-bd"/>
</dbReference>
<name>A0A917GRZ9_9BACL</name>
<dbReference type="Pfam" id="PF00005">
    <property type="entry name" value="ABC_tran"/>
    <property type="match status" value="2"/>
</dbReference>
<dbReference type="AlphaFoldDB" id="A0A917GRZ9"/>
<feature type="region of interest" description="Disordered" evidence="3">
    <location>
        <begin position="243"/>
        <end position="271"/>
    </location>
</feature>
<organism evidence="5 6">
    <name type="scientific">Paenibacillus radicis</name>
    <name type="common">ex Gao et al. 2016</name>
    <dbReference type="NCBI Taxonomy" id="1737354"/>
    <lineage>
        <taxon>Bacteria</taxon>
        <taxon>Bacillati</taxon>
        <taxon>Bacillota</taxon>
        <taxon>Bacilli</taxon>
        <taxon>Bacillales</taxon>
        <taxon>Paenibacillaceae</taxon>
        <taxon>Paenibacillus</taxon>
    </lineage>
</organism>
<dbReference type="Proteomes" id="UP000600247">
    <property type="component" value="Unassembled WGS sequence"/>
</dbReference>
<keyword evidence="6" id="KW-1185">Reference proteome</keyword>
<dbReference type="GO" id="GO:0005524">
    <property type="term" value="F:ATP binding"/>
    <property type="evidence" value="ECO:0007669"/>
    <property type="project" value="UniProtKB-KW"/>
</dbReference>